<keyword evidence="2" id="KW-1185">Reference proteome</keyword>
<dbReference type="Proteomes" id="UP000636709">
    <property type="component" value="Unassembled WGS sequence"/>
</dbReference>
<dbReference type="OrthoDB" id="681969at2759"/>
<organism evidence="1 2">
    <name type="scientific">Digitaria exilis</name>
    <dbReference type="NCBI Taxonomy" id="1010633"/>
    <lineage>
        <taxon>Eukaryota</taxon>
        <taxon>Viridiplantae</taxon>
        <taxon>Streptophyta</taxon>
        <taxon>Embryophyta</taxon>
        <taxon>Tracheophyta</taxon>
        <taxon>Spermatophyta</taxon>
        <taxon>Magnoliopsida</taxon>
        <taxon>Liliopsida</taxon>
        <taxon>Poales</taxon>
        <taxon>Poaceae</taxon>
        <taxon>PACMAD clade</taxon>
        <taxon>Panicoideae</taxon>
        <taxon>Panicodae</taxon>
        <taxon>Paniceae</taxon>
        <taxon>Anthephorinae</taxon>
        <taxon>Digitaria</taxon>
    </lineage>
</organism>
<dbReference type="PANTHER" id="PTHR18868">
    <property type="entry name" value="OS07G0665300 PROTEIN-RELATED"/>
    <property type="match status" value="1"/>
</dbReference>
<dbReference type="Gene3D" id="2.40.10.10">
    <property type="entry name" value="Trypsin-like serine proteases"/>
    <property type="match status" value="2"/>
</dbReference>
<dbReference type="AlphaFoldDB" id="A0A835FSZ2"/>
<accession>A0A835FSZ2</accession>
<reference evidence="1" key="1">
    <citation type="submission" date="2020-07" db="EMBL/GenBank/DDBJ databases">
        <title>Genome sequence and genetic diversity analysis of an under-domesticated orphan crop, white fonio (Digitaria exilis).</title>
        <authorList>
            <person name="Bennetzen J.L."/>
            <person name="Chen S."/>
            <person name="Ma X."/>
            <person name="Wang X."/>
            <person name="Yssel A.E.J."/>
            <person name="Chaluvadi S.R."/>
            <person name="Johnson M."/>
            <person name="Gangashetty P."/>
            <person name="Hamidou F."/>
            <person name="Sanogo M.D."/>
            <person name="Zwaenepoel A."/>
            <person name="Wallace J."/>
            <person name="Van De Peer Y."/>
            <person name="Van Deynze A."/>
        </authorList>
    </citation>
    <scope>NUCLEOTIDE SEQUENCE</scope>
    <source>
        <tissue evidence="1">Leaves</tissue>
    </source>
</reference>
<gene>
    <name evidence="1" type="ORF">HU200_005937</name>
</gene>
<dbReference type="PANTHER" id="PTHR18868:SF49">
    <property type="entry name" value="OS11G0147200 PROTEIN"/>
    <property type="match status" value="1"/>
</dbReference>
<dbReference type="EMBL" id="JACEFO010000423">
    <property type="protein sequence ID" value="KAF8772222.1"/>
    <property type="molecule type" value="Genomic_DNA"/>
</dbReference>
<comment type="caution">
    <text evidence="1">The sequence shown here is derived from an EMBL/GenBank/DDBJ whole genome shotgun (WGS) entry which is preliminary data.</text>
</comment>
<dbReference type="InterPro" id="IPR043504">
    <property type="entry name" value="Peptidase_S1_PA_chymotrypsin"/>
</dbReference>
<name>A0A835FSZ2_9POAL</name>
<dbReference type="SUPFAM" id="SSF50494">
    <property type="entry name" value="Trypsin-like serine proteases"/>
    <property type="match status" value="1"/>
</dbReference>
<proteinExistence type="predicted"/>
<evidence type="ECO:0000313" key="2">
    <source>
        <dbReference type="Proteomes" id="UP000636709"/>
    </source>
</evidence>
<dbReference type="Pfam" id="PF13365">
    <property type="entry name" value="Trypsin_2"/>
    <property type="match status" value="1"/>
</dbReference>
<protein>
    <submittedName>
        <fullName evidence="1">Uncharacterized protein</fullName>
    </submittedName>
</protein>
<evidence type="ECO:0000313" key="1">
    <source>
        <dbReference type="EMBL" id="KAF8772222.1"/>
    </source>
</evidence>
<dbReference type="InterPro" id="IPR009003">
    <property type="entry name" value="Peptidase_S1_PA"/>
</dbReference>
<sequence length="231" mass="25325">MGYPILPSSMSGDGMILVNSFEKRFGNLYGKGVWSKLGKRAATIDRNVVALASFNGGRRLFACTGFFIERNGSTMILTSASLVRDSGDENKIVDNLRIDVLLKNGCIQGKLEHCNLHYNIALVSVEYHARRPLNMIFDSESIDDVVAVGRCFKHGTLMAAGGCLVPWSGTLDCEFLARSTCKITKAGIGGPLIDFDANVIGMNFYDTRIGIPYLSCEEICQILASFDTIRY</sequence>